<dbReference type="AlphaFoldDB" id="A0A381W6L6"/>
<evidence type="ECO:0000313" key="1">
    <source>
        <dbReference type="EMBL" id="SVA48199.1"/>
    </source>
</evidence>
<proteinExistence type="predicted"/>
<organism evidence="1">
    <name type="scientific">marine metagenome</name>
    <dbReference type="NCBI Taxonomy" id="408172"/>
    <lineage>
        <taxon>unclassified sequences</taxon>
        <taxon>metagenomes</taxon>
        <taxon>ecological metagenomes</taxon>
    </lineage>
</organism>
<sequence>MDTAARRKLVEAFLQRCVAYANASIERRQQRGDDE</sequence>
<name>A0A381W6L6_9ZZZZ</name>
<dbReference type="EMBL" id="UINC01010872">
    <property type="protein sequence ID" value="SVA48199.1"/>
    <property type="molecule type" value="Genomic_DNA"/>
</dbReference>
<gene>
    <name evidence="1" type="ORF">METZ01_LOCUS101053</name>
</gene>
<reference evidence="1" key="1">
    <citation type="submission" date="2018-05" db="EMBL/GenBank/DDBJ databases">
        <authorList>
            <person name="Lanie J.A."/>
            <person name="Ng W.-L."/>
            <person name="Kazmierczak K.M."/>
            <person name="Andrzejewski T.M."/>
            <person name="Davidsen T.M."/>
            <person name="Wayne K.J."/>
            <person name="Tettelin H."/>
            <person name="Glass J.I."/>
            <person name="Rusch D."/>
            <person name="Podicherti R."/>
            <person name="Tsui H.-C.T."/>
            <person name="Winkler M.E."/>
        </authorList>
    </citation>
    <scope>NUCLEOTIDE SEQUENCE</scope>
</reference>
<accession>A0A381W6L6</accession>
<feature type="non-terminal residue" evidence="1">
    <location>
        <position position="35"/>
    </location>
</feature>
<protein>
    <submittedName>
        <fullName evidence="1">Uncharacterized protein</fullName>
    </submittedName>
</protein>